<gene>
    <name evidence="2" type="ORF">GO738_01410</name>
</gene>
<accession>A0A6N8IDP9</accession>
<feature type="region of interest" description="Disordered" evidence="1">
    <location>
        <begin position="48"/>
        <end position="86"/>
    </location>
</feature>
<protein>
    <submittedName>
        <fullName evidence="2">Uncharacterized protein</fullName>
    </submittedName>
</protein>
<evidence type="ECO:0000313" key="2">
    <source>
        <dbReference type="EMBL" id="MVN14024.1"/>
    </source>
</evidence>
<dbReference type="AlphaFoldDB" id="A0A6N8IDP9"/>
<sequence>MAMHKLQLTIMPAGSTSWPRAMRQNGEGWPLAKPTSALRFEKSRYTYTPTMNRQHASMSPGPRNASPRKPTTSSRSATFSAVPNGT</sequence>
<proteinExistence type="predicted"/>
<dbReference type="EMBL" id="WPOC01000002">
    <property type="protein sequence ID" value="MVN14024.1"/>
    <property type="molecule type" value="Genomic_DNA"/>
</dbReference>
<keyword evidence="3" id="KW-1185">Reference proteome</keyword>
<evidence type="ECO:0000313" key="3">
    <source>
        <dbReference type="Proteomes" id="UP000468327"/>
    </source>
</evidence>
<feature type="compositionally biased region" description="Polar residues" evidence="1">
    <location>
        <begin position="69"/>
        <end position="86"/>
    </location>
</feature>
<comment type="caution">
    <text evidence="2">The sequence shown here is derived from an EMBL/GenBank/DDBJ whole genome shotgun (WGS) entry which is preliminary data.</text>
</comment>
<dbReference type="RefSeq" id="WP_157005198.1">
    <property type="nucleotide sequence ID" value="NZ_WPOC01000002.1"/>
</dbReference>
<name>A0A6N8IDP9_9ACTN</name>
<reference evidence="2 3" key="1">
    <citation type="submission" date="2019-11" db="EMBL/GenBank/DDBJ databases">
        <title>Whole genome shotgun sequencing (WGS) data from Adlercreutzia equolifaciens ResAG-91, Eggerthella lenta MRI-F36, MRI-F37, MRI-F40, ResAG-49, ResAG-88, ResAG-121, ResAG-145, and Gordonibacter sp. ResAG-5, ResAG-26, ResAG-43, ResAG-50, ResAG-59.</title>
        <authorList>
            <person name="Stoll D.A."/>
            <person name="Danylec N."/>
            <person name="Franz C.M.A.P."/>
            <person name="Huch M."/>
        </authorList>
    </citation>
    <scope>NUCLEOTIDE SEQUENCE [LARGE SCALE GENOMIC DNA]</scope>
    <source>
        <strain evidence="2 3">ResAG-59</strain>
    </source>
</reference>
<dbReference type="Proteomes" id="UP000468327">
    <property type="component" value="Unassembled WGS sequence"/>
</dbReference>
<feature type="compositionally biased region" description="Polar residues" evidence="1">
    <location>
        <begin position="48"/>
        <end position="57"/>
    </location>
</feature>
<organism evidence="2 3">
    <name type="scientific">Gordonibacter urolithinfaciens</name>
    <dbReference type="NCBI Taxonomy" id="1335613"/>
    <lineage>
        <taxon>Bacteria</taxon>
        <taxon>Bacillati</taxon>
        <taxon>Actinomycetota</taxon>
        <taxon>Coriobacteriia</taxon>
        <taxon>Eggerthellales</taxon>
        <taxon>Eggerthellaceae</taxon>
        <taxon>Gordonibacter</taxon>
    </lineage>
</organism>
<evidence type="ECO:0000256" key="1">
    <source>
        <dbReference type="SAM" id="MobiDB-lite"/>
    </source>
</evidence>